<evidence type="ECO:0000313" key="1">
    <source>
        <dbReference type="EMBL" id="JAH34327.1"/>
    </source>
</evidence>
<reference evidence="1" key="2">
    <citation type="journal article" date="2015" name="Fish Shellfish Immunol.">
        <title>Early steps in the European eel (Anguilla anguilla)-Vibrio vulnificus interaction in the gills: Role of the RtxA13 toxin.</title>
        <authorList>
            <person name="Callol A."/>
            <person name="Pajuelo D."/>
            <person name="Ebbesson L."/>
            <person name="Teles M."/>
            <person name="MacKenzie S."/>
            <person name="Amaro C."/>
        </authorList>
    </citation>
    <scope>NUCLEOTIDE SEQUENCE</scope>
</reference>
<accession>A0A0E9RZK8</accession>
<sequence>MVLMIIKNGLHYVLINVNVNKTILFSTI</sequence>
<name>A0A0E9RZK8_ANGAN</name>
<protein>
    <submittedName>
        <fullName evidence="1">Uncharacterized protein</fullName>
    </submittedName>
</protein>
<organism evidence="1">
    <name type="scientific">Anguilla anguilla</name>
    <name type="common">European freshwater eel</name>
    <name type="synonym">Muraena anguilla</name>
    <dbReference type="NCBI Taxonomy" id="7936"/>
    <lineage>
        <taxon>Eukaryota</taxon>
        <taxon>Metazoa</taxon>
        <taxon>Chordata</taxon>
        <taxon>Craniata</taxon>
        <taxon>Vertebrata</taxon>
        <taxon>Euteleostomi</taxon>
        <taxon>Actinopterygii</taxon>
        <taxon>Neopterygii</taxon>
        <taxon>Teleostei</taxon>
        <taxon>Anguilliformes</taxon>
        <taxon>Anguillidae</taxon>
        <taxon>Anguilla</taxon>
    </lineage>
</organism>
<reference evidence="1" key="1">
    <citation type="submission" date="2014-11" db="EMBL/GenBank/DDBJ databases">
        <authorList>
            <person name="Amaro Gonzalez C."/>
        </authorList>
    </citation>
    <scope>NUCLEOTIDE SEQUENCE</scope>
</reference>
<dbReference type="EMBL" id="GBXM01074250">
    <property type="protein sequence ID" value="JAH34327.1"/>
    <property type="molecule type" value="Transcribed_RNA"/>
</dbReference>
<proteinExistence type="predicted"/>
<dbReference type="AlphaFoldDB" id="A0A0E9RZK8"/>